<reference evidence="3" key="1">
    <citation type="submission" date="2016-11" db="UniProtKB">
        <authorList>
            <consortium name="WormBaseParasite"/>
        </authorList>
    </citation>
    <scope>IDENTIFICATION</scope>
</reference>
<name>A0A1I7SQ07_BURXY</name>
<dbReference type="WBParaSite" id="BXY_1515200.1">
    <property type="protein sequence ID" value="BXY_1515200.1"/>
    <property type="gene ID" value="BXY_1515200"/>
</dbReference>
<dbReference type="Pfam" id="PF00326">
    <property type="entry name" value="Peptidase_S9"/>
    <property type="match status" value="1"/>
</dbReference>
<dbReference type="Gene3D" id="2.120.10.30">
    <property type="entry name" value="TolB, C-terminal domain"/>
    <property type="match status" value="1"/>
</dbReference>
<dbReference type="PANTHER" id="PTHR43056">
    <property type="entry name" value="PEPTIDASE S9 PROLYL OLIGOPEPTIDASE"/>
    <property type="match status" value="1"/>
</dbReference>
<dbReference type="Gene3D" id="3.40.50.1820">
    <property type="entry name" value="alpha/beta hydrolase"/>
    <property type="match status" value="1"/>
</dbReference>
<dbReference type="InterPro" id="IPR029058">
    <property type="entry name" value="AB_hydrolase_fold"/>
</dbReference>
<evidence type="ECO:0000313" key="2">
    <source>
        <dbReference type="Proteomes" id="UP000095284"/>
    </source>
</evidence>
<evidence type="ECO:0000313" key="3">
    <source>
        <dbReference type="WBParaSite" id="BXY_1515200.1"/>
    </source>
</evidence>
<dbReference type="GO" id="GO:0006508">
    <property type="term" value="P:proteolysis"/>
    <property type="evidence" value="ECO:0007669"/>
    <property type="project" value="InterPro"/>
</dbReference>
<dbReference type="InterPro" id="IPR011042">
    <property type="entry name" value="6-blade_b-propeller_TolB-like"/>
</dbReference>
<dbReference type="PANTHER" id="PTHR43056:SF5">
    <property type="entry name" value="PEPTIDASE S9 PROLYL OLIGOPEPTIDASE CATALYTIC DOMAIN-CONTAINING PROTEIN"/>
    <property type="match status" value="1"/>
</dbReference>
<dbReference type="InterPro" id="IPR050585">
    <property type="entry name" value="Xaa-Pro_dipeptidyl-ppase/CocE"/>
</dbReference>
<feature type="domain" description="Peptidase S9 prolyl oligopeptidase catalytic" evidence="1">
    <location>
        <begin position="502"/>
        <end position="713"/>
    </location>
</feature>
<sequence length="745" mass="83720">MNVGAAGRGTMGIRRRCVPNITPERGISALDVLSKHQVEEVQRYVESKHFGGQNTRAQLAVSNVIFISKNSLGVVNLRKMSQKQVKPFGSWDFSLPTSFVTSGEFKGFPELQLTQDGTVYLLKQLSSNGSRVLFRKTLGSSDFERVPVEDKIKNGVNAYGALSVFARSKDEFVYTSPSKITWVRHGEKRSFQAEKKELGDLNIYKDHVYALVEDKNVRPSTQSIARFDFNNPEDELTIAEGYDFYASPRVSPDGQYLLYTGWNDPNMPWDATTVHLVDLNKNPKTSIRVLPHDEKALTNYQAIQWAPDSKSFYFISDHEDSWIIYNYNIENNFIHRVASVHGADLGDAIWQIGDDKFYAVNENYVIYSANEVLFKKNVKTEEVSSIEIPGFNTFNKIFIDSNDNVVCLAQGPVKGDTVLHITQDNHLHILDQAYDSTVLEEYGFGEYKLLNYDVFDEKTGEKFVISGYFYSPVNPHFEGPPDEKPPVILMAHGGPTAQTKPTFDKKKAFYQSKGFAIFDINYRGSTGKGRYFRDALYGKFGQADVQDVCDSIKFLSEGGPALEFINPDKVFITGGSAGGYLLLRALARNPEAFRAGACSYGFCDIYALCSEDHKFEYAYNYALISPKEDSKTWEERNMTDKLDRIKTPLMLFHGKEDPVVPYAQSISIYEALKKNNIPTGLELFEGEGHGFRSKPVIEKVLDTTYNFFCEALGVTPGKSEALPPGKSIKLPNQAVRLALKAVAKI</sequence>
<dbReference type="Proteomes" id="UP000095284">
    <property type="component" value="Unplaced"/>
</dbReference>
<dbReference type="Pfam" id="PF07676">
    <property type="entry name" value="PD40"/>
    <property type="match status" value="1"/>
</dbReference>
<protein>
    <submittedName>
        <fullName evidence="3">Peptidase_S9 domain-containing protein</fullName>
    </submittedName>
</protein>
<dbReference type="AlphaFoldDB" id="A0A1I7SQ07"/>
<accession>A0A1I7SQ07</accession>
<dbReference type="SUPFAM" id="SSF82171">
    <property type="entry name" value="DPP6 N-terminal domain-like"/>
    <property type="match status" value="1"/>
</dbReference>
<proteinExistence type="predicted"/>
<dbReference type="InterPro" id="IPR001375">
    <property type="entry name" value="Peptidase_S9_cat"/>
</dbReference>
<dbReference type="InterPro" id="IPR011659">
    <property type="entry name" value="WD40"/>
</dbReference>
<evidence type="ECO:0000259" key="1">
    <source>
        <dbReference type="Pfam" id="PF00326"/>
    </source>
</evidence>
<dbReference type="eggNOG" id="KOG2100">
    <property type="taxonomic scope" value="Eukaryota"/>
</dbReference>
<organism evidence="2 3">
    <name type="scientific">Bursaphelenchus xylophilus</name>
    <name type="common">Pinewood nematode worm</name>
    <name type="synonym">Aphelenchoides xylophilus</name>
    <dbReference type="NCBI Taxonomy" id="6326"/>
    <lineage>
        <taxon>Eukaryota</taxon>
        <taxon>Metazoa</taxon>
        <taxon>Ecdysozoa</taxon>
        <taxon>Nematoda</taxon>
        <taxon>Chromadorea</taxon>
        <taxon>Rhabditida</taxon>
        <taxon>Tylenchina</taxon>
        <taxon>Tylenchomorpha</taxon>
        <taxon>Aphelenchoidea</taxon>
        <taxon>Aphelenchoididae</taxon>
        <taxon>Bursaphelenchus</taxon>
    </lineage>
</organism>
<dbReference type="GO" id="GO:0008236">
    <property type="term" value="F:serine-type peptidase activity"/>
    <property type="evidence" value="ECO:0007669"/>
    <property type="project" value="InterPro"/>
</dbReference>
<dbReference type="SUPFAM" id="SSF53474">
    <property type="entry name" value="alpha/beta-Hydrolases"/>
    <property type="match status" value="1"/>
</dbReference>